<accession>A0A6J7DMJ8</accession>
<dbReference type="Gene3D" id="1.10.4030.10">
    <property type="entry name" value="Porin chaperone SurA, peptide-binding domain"/>
    <property type="match status" value="1"/>
</dbReference>
<evidence type="ECO:0000313" key="2">
    <source>
        <dbReference type="EMBL" id="CAB4871807.1"/>
    </source>
</evidence>
<evidence type="ECO:0000256" key="1">
    <source>
        <dbReference type="SAM" id="MobiDB-lite"/>
    </source>
</evidence>
<dbReference type="AlphaFoldDB" id="A0A6J7DMJ8"/>
<feature type="compositionally biased region" description="Polar residues" evidence="1">
    <location>
        <begin position="208"/>
        <end position="219"/>
    </location>
</feature>
<gene>
    <name evidence="2" type="ORF">UFOPK3401_00848</name>
</gene>
<dbReference type="SUPFAM" id="SSF109998">
    <property type="entry name" value="Triger factor/SurA peptide-binding domain-like"/>
    <property type="match status" value="1"/>
</dbReference>
<feature type="region of interest" description="Disordered" evidence="1">
    <location>
        <begin position="196"/>
        <end position="219"/>
    </location>
</feature>
<dbReference type="PROSITE" id="PS51257">
    <property type="entry name" value="PROKAR_LIPOPROTEIN"/>
    <property type="match status" value="1"/>
</dbReference>
<sequence>MSGKKFLSLVVVSLVTIVSISACGLNASDAARVGENKLAIKTVLEQSQTVDDLSRAVDKAAPDGAQVNRSQVAIWIEEQLTARVAQSLKISVTDAQVDKFLASVAQQSGVSPELFAQQFAVQQGTWVVPSQLNTFTRTYLTQQKIKAALLPKGTPAAQSAALSKALGKVAATVGVFVSPRYGSWDQANVRVAGLTNDLSTPGRVGAPNVSNPDTAPNTR</sequence>
<proteinExistence type="predicted"/>
<protein>
    <submittedName>
        <fullName evidence="2">Unannotated protein</fullName>
    </submittedName>
</protein>
<dbReference type="EMBL" id="CAFBLM010000034">
    <property type="protein sequence ID" value="CAB4871807.1"/>
    <property type="molecule type" value="Genomic_DNA"/>
</dbReference>
<organism evidence="2">
    <name type="scientific">freshwater metagenome</name>
    <dbReference type="NCBI Taxonomy" id="449393"/>
    <lineage>
        <taxon>unclassified sequences</taxon>
        <taxon>metagenomes</taxon>
        <taxon>ecological metagenomes</taxon>
    </lineage>
</organism>
<name>A0A6J7DMJ8_9ZZZZ</name>
<reference evidence="2" key="1">
    <citation type="submission" date="2020-05" db="EMBL/GenBank/DDBJ databases">
        <authorList>
            <person name="Chiriac C."/>
            <person name="Salcher M."/>
            <person name="Ghai R."/>
            <person name="Kavagutti S V."/>
        </authorList>
    </citation>
    <scope>NUCLEOTIDE SEQUENCE</scope>
</reference>
<dbReference type="InterPro" id="IPR027304">
    <property type="entry name" value="Trigger_fact/SurA_dom_sf"/>
</dbReference>